<evidence type="ECO:0000313" key="2">
    <source>
        <dbReference type="EMBL" id="SVC66743.1"/>
    </source>
</evidence>
<sequence>VLRGLGRVLIGYSGGVDSALLVVAAHRVLGDDAIAVTADSESYAEGELELAAEIARRFGIRHEIVKTRELDNPDYASNPVNRCYFCKTELFVHMESLASHLQADNILYGHNVDDVGDFRPGATAAREHGVRAPLQEAGFTKADVRKLAKRWDIPVWNRPAMACLSSRFPYGTPVTSEGL</sequence>
<dbReference type="Pfam" id="PF00733">
    <property type="entry name" value="Asn_synthase"/>
    <property type="match status" value="1"/>
</dbReference>
<dbReference type="InterPro" id="IPR052188">
    <property type="entry name" value="Ni-pincer_cofactor_biosynth"/>
</dbReference>
<feature type="domain" description="Asparagine synthetase" evidence="1">
    <location>
        <begin position="13"/>
        <end position="68"/>
    </location>
</feature>
<dbReference type="NCBIfam" id="TIGR00268">
    <property type="entry name" value="ATP-dependent sacrificial sulfur transferase LarE"/>
    <property type="match status" value="1"/>
</dbReference>
<dbReference type="InterPro" id="IPR014729">
    <property type="entry name" value="Rossmann-like_a/b/a_fold"/>
</dbReference>
<proteinExistence type="predicted"/>
<dbReference type="InterPro" id="IPR001962">
    <property type="entry name" value="Asn_synthase"/>
</dbReference>
<dbReference type="PANTHER" id="PTHR43169:SF2">
    <property type="entry name" value="NAD_GMP SYNTHASE DOMAIN-CONTAINING PROTEIN"/>
    <property type="match status" value="1"/>
</dbReference>
<dbReference type="GO" id="GO:0006529">
    <property type="term" value="P:asparagine biosynthetic process"/>
    <property type="evidence" value="ECO:0007669"/>
    <property type="project" value="InterPro"/>
</dbReference>
<dbReference type="GO" id="GO:0016783">
    <property type="term" value="F:sulfurtransferase activity"/>
    <property type="evidence" value="ECO:0007669"/>
    <property type="project" value="InterPro"/>
</dbReference>
<dbReference type="Gene3D" id="3.40.50.620">
    <property type="entry name" value="HUPs"/>
    <property type="match status" value="1"/>
</dbReference>
<name>A0A382P008_9ZZZZ</name>
<accession>A0A382P008</accession>
<dbReference type="AlphaFoldDB" id="A0A382P008"/>
<evidence type="ECO:0000259" key="1">
    <source>
        <dbReference type="Pfam" id="PF00733"/>
    </source>
</evidence>
<dbReference type="InterPro" id="IPR005232">
    <property type="entry name" value="LarE"/>
</dbReference>
<gene>
    <name evidence="2" type="ORF">METZ01_LOCUS319597</name>
</gene>
<organism evidence="2">
    <name type="scientific">marine metagenome</name>
    <dbReference type="NCBI Taxonomy" id="408172"/>
    <lineage>
        <taxon>unclassified sequences</taxon>
        <taxon>metagenomes</taxon>
        <taxon>ecological metagenomes</taxon>
    </lineage>
</organism>
<reference evidence="2" key="1">
    <citation type="submission" date="2018-05" db="EMBL/GenBank/DDBJ databases">
        <authorList>
            <person name="Lanie J.A."/>
            <person name="Ng W.-L."/>
            <person name="Kazmierczak K.M."/>
            <person name="Andrzejewski T.M."/>
            <person name="Davidsen T.M."/>
            <person name="Wayne K.J."/>
            <person name="Tettelin H."/>
            <person name="Glass J.I."/>
            <person name="Rusch D."/>
            <person name="Podicherti R."/>
            <person name="Tsui H.-C.T."/>
            <person name="Winkler M.E."/>
        </authorList>
    </citation>
    <scope>NUCLEOTIDE SEQUENCE</scope>
</reference>
<dbReference type="PANTHER" id="PTHR43169">
    <property type="entry name" value="EXSB FAMILY PROTEIN"/>
    <property type="match status" value="1"/>
</dbReference>
<protein>
    <recommendedName>
        <fullName evidence="1">Asparagine synthetase domain-containing protein</fullName>
    </recommendedName>
</protein>
<dbReference type="CDD" id="cd01990">
    <property type="entry name" value="LarE-like"/>
    <property type="match status" value="1"/>
</dbReference>
<dbReference type="SUPFAM" id="SSF52402">
    <property type="entry name" value="Adenine nucleotide alpha hydrolases-like"/>
    <property type="match status" value="1"/>
</dbReference>
<feature type="non-terminal residue" evidence="2">
    <location>
        <position position="179"/>
    </location>
</feature>
<feature type="non-terminal residue" evidence="2">
    <location>
        <position position="1"/>
    </location>
</feature>
<dbReference type="EMBL" id="UINC01103949">
    <property type="protein sequence ID" value="SVC66743.1"/>
    <property type="molecule type" value="Genomic_DNA"/>
</dbReference>
<dbReference type="GO" id="GO:0004066">
    <property type="term" value="F:asparagine synthase (glutamine-hydrolyzing) activity"/>
    <property type="evidence" value="ECO:0007669"/>
    <property type="project" value="InterPro"/>
</dbReference>